<name>A0A7S7YEK1_9VIRU</name>
<dbReference type="KEGG" id="vg:80543550"/>
<evidence type="ECO:0000256" key="1">
    <source>
        <dbReference type="SAM" id="MobiDB-lite"/>
    </source>
</evidence>
<dbReference type="Proteomes" id="UP001162098">
    <property type="component" value="Segment"/>
</dbReference>
<organism evidence="2 3">
    <name type="scientific">Medusavirus stheno T3</name>
    <dbReference type="NCBI Taxonomy" id="3069717"/>
    <lineage>
        <taxon>Viruses</taxon>
        <taxon>Varidnaviria</taxon>
        <taxon>Bamfordvirae</taxon>
        <taxon>Nucleocytoviricota</taxon>
        <taxon>Megaviricetes</taxon>
        <taxon>Mamonoviridae</taxon>
        <taxon>Medusavirus</taxon>
        <taxon>Medusavirus sthenus</taxon>
    </lineage>
</organism>
<evidence type="ECO:0000313" key="2">
    <source>
        <dbReference type="EMBL" id="QPB44354.1"/>
    </source>
</evidence>
<feature type="region of interest" description="Disordered" evidence="1">
    <location>
        <begin position="1"/>
        <end position="24"/>
    </location>
</feature>
<proteinExistence type="predicted"/>
<sequence>MELISRTPPDVTEKDYETLPPHPPPLPLINPGILISTQDLLIIERAFNAHVAQALMATLEKRRPDAAALQVGVLVPPSSKEGKAGFAWIYLMGGPSPAPYGVLVPDYEPFEHPYQTFDRDETHAALAWAAASGAFACRYHQSDPDNDEWFEHAWLTRMARSAIADDGPASPGIAWRLASFLRERLDSGPLSPFPVSLPMSAGEGRIGDLIIRIKRFPDQCEHSTDWATAAWRRYERLLAELEAKANSAGAPYSCVE</sequence>
<protein>
    <submittedName>
        <fullName evidence="2">Uncharacterized protein</fullName>
    </submittedName>
</protein>
<keyword evidence="3" id="KW-1185">Reference proteome</keyword>
<accession>A0A7S7YEK1</accession>
<dbReference type="EMBL" id="MW018138">
    <property type="protein sequence ID" value="QPB44354.1"/>
    <property type="molecule type" value="Genomic_DNA"/>
</dbReference>
<evidence type="ECO:0000313" key="3">
    <source>
        <dbReference type="Proteomes" id="UP001162098"/>
    </source>
</evidence>
<reference evidence="2 3" key="1">
    <citation type="submission" date="2020-09" db="EMBL/GenBank/DDBJ databases">
        <authorList>
            <person name="Zhang R."/>
            <person name="Garcia K."/>
            <person name="Ogata H."/>
        </authorList>
    </citation>
    <scope>NUCLEOTIDE SEQUENCE [LARGE SCALE GENOMIC DNA]</scope>
    <source>
        <strain evidence="3">stheno</strain>
    </source>
</reference>